<dbReference type="GO" id="GO:0015926">
    <property type="term" value="F:glucosidase activity"/>
    <property type="evidence" value="ECO:0007669"/>
    <property type="project" value="TreeGrafter"/>
</dbReference>
<dbReference type="RefSeq" id="XP_003868476.1">
    <property type="nucleotide sequence ID" value="XM_003868428.1"/>
</dbReference>
<proteinExistence type="inferred from homology"/>
<evidence type="ECO:0000256" key="10">
    <source>
        <dbReference type="SAM" id="Phobius"/>
    </source>
</evidence>
<feature type="domain" description="GH16" evidence="11">
    <location>
        <begin position="281"/>
        <end position="647"/>
    </location>
</feature>
<feature type="compositionally biased region" description="Basic and acidic residues" evidence="9">
    <location>
        <begin position="97"/>
        <end position="108"/>
    </location>
</feature>
<feature type="compositionally biased region" description="Polar residues" evidence="9">
    <location>
        <begin position="41"/>
        <end position="70"/>
    </location>
</feature>
<dbReference type="Proteomes" id="UP000005018">
    <property type="component" value="Chromosome 3"/>
</dbReference>
<keyword evidence="8" id="KW-0961">Cell wall biogenesis/degradation</keyword>
<dbReference type="FunFam" id="2.60.120.200:FF:000140">
    <property type="entry name" value="Beta-glucan synthesis-associated protein"/>
    <property type="match status" value="1"/>
</dbReference>
<evidence type="ECO:0000256" key="4">
    <source>
        <dbReference type="ARBA" id="ARBA00022968"/>
    </source>
</evidence>
<dbReference type="CDD" id="cd02180">
    <property type="entry name" value="GH16_fungal_KRE6_glucanase"/>
    <property type="match status" value="1"/>
</dbReference>
<dbReference type="SUPFAM" id="SSF49899">
    <property type="entry name" value="Concanavalin A-like lectins/glucanases"/>
    <property type="match status" value="1"/>
</dbReference>
<protein>
    <submittedName>
        <fullName evidence="12">Kre6 protein</fullName>
    </submittedName>
</protein>
<sequence>MAADRNLTSNAPRFNINTPDYDDAPQDDISRNPFADDGELSSHSSASPNQGYDFQQPQSQRVANANLESYGNTFSSHGGYYTNGGSSNLLMNESSSDESRVLNRDYDRLNPSSPAEFDRYPSMAGSRVVSSASLATQMYQEKDKSGTNNYHISQSSSSNSLNDSDSQSSSPYPNDFSPFGGYPATSFPLSIEDKEPDDYLHNPDPVVDAEYEKNRFLYDLKHMDKRSLGGLLGLIALAIIALVVFVLLPVLTYSGATQHYRPESYEILTHYEYPMLSAIRQDLVDPDTPEDALTLESKSGDKWKLVFSDEFNAEGRTFYDDDDQFFVAPDIHYDATKDLEWYDPDAVTTANGTLVLRMDAFKNHDLFYRSGMVQSWNKMCFTQGRIEVSARLPNYGTVSGLWPGLWTMGNLGRPGYLGSTEGVWPYSYDSCDAGITPNQSSPDGISYLPGQRLNKCTCSGESHPNPGVGRGAPEIDIIEGEIMTTTDSGKQNNGVASQSLQLAPMDIWYMPDYDFIEIYNYSVTTMNTYAGGPFQQAFSATTTLNITWYERGDGLEHQYQRFGFEYLNDDSDGYLRWYVGRDPTLTVYSTALHPNGNIGWRPLSKEPMSMVLNLGISNNWAYIDWNSIHFPVSFHIDYVRIYQPEDQINIGCDPEDYPTYDYIQEHLNIYTNPNITSFEDGGYSFPKNSLIGC</sequence>
<dbReference type="AlphaFoldDB" id="H8X2M5"/>
<evidence type="ECO:0000256" key="2">
    <source>
        <dbReference type="ARBA" id="ARBA00010962"/>
    </source>
</evidence>
<dbReference type="GO" id="GO:0031505">
    <property type="term" value="P:fungal-type cell wall organization"/>
    <property type="evidence" value="ECO:0007669"/>
    <property type="project" value="TreeGrafter"/>
</dbReference>
<feature type="compositionally biased region" description="Polar residues" evidence="9">
    <location>
        <begin position="1"/>
        <end position="18"/>
    </location>
</feature>
<evidence type="ECO:0000313" key="13">
    <source>
        <dbReference type="Proteomes" id="UP000005018"/>
    </source>
</evidence>
<evidence type="ECO:0000256" key="8">
    <source>
        <dbReference type="ARBA" id="ARBA00023316"/>
    </source>
</evidence>
<dbReference type="PANTHER" id="PTHR31361">
    <property type="entry name" value="BETA-GLUCAN SYNTHESIS-ASSOCIATED PROTEIN KRE6-RELATED"/>
    <property type="match status" value="1"/>
</dbReference>
<evidence type="ECO:0000256" key="7">
    <source>
        <dbReference type="ARBA" id="ARBA00023180"/>
    </source>
</evidence>
<comment type="similarity">
    <text evidence="2">Belongs to the SKN1/KRE6 family.</text>
</comment>
<dbReference type="PROSITE" id="PS51762">
    <property type="entry name" value="GH16_2"/>
    <property type="match status" value="1"/>
</dbReference>
<evidence type="ECO:0000256" key="9">
    <source>
        <dbReference type="SAM" id="MobiDB-lite"/>
    </source>
</evidence>
<dbReference type="InterPro" id="IPR013320">
    <property type="entry name" value="ConA-like_dom_sf"/>
</dbReference>
<name>H8X2M5_CANO9</name>
<feature type="region of interest" description="Disordered" evidence="9">
    <location>
        <begin position="1"/>
        <end position="70"/>
    </location>
</feature>
<dbReference type="GO" id="GO:0006078">
    <property type="term" value="P:(1-&gt;6)-beta-D-glucan biosynthetic process"/>
    <property type="evidence" value="ECO:0007669"/>
    <property type="project" value="TreeGrafter"/>
</dbReference>
<organism evidence="12 13">
    <name type="scientific">Candida orthopsilosis (strain 90-125)</name>
    <name type="common">Yeast</name>
    <dbReference type="NCBI Taxonomy" id="1136231"/>
    <lineage>
        <taxon>Eukaryota</taxon>
        <taxon>Fungi</taxon>
        <taxon>Dikarya</taxon>
        <taxon>Ascomycota</taxon>
        <taxon>Saccharomycotina</taxon>
        <taxon>Pichiomycetes</taxon>
        <taxon>Debaryomycetaceae</taxon>
        <taxon>Candida/Lodderomyces clade</taxon>
        <taxon>Candida</taxon>
    </lineage>
</organism>
<feature type="transmembrane region" description="Helical" evidence="10">
    <location>
        <begin position="231"/>
        <end position="251"/>
    </location>
</feature>
<feature type="compositionally biased region" description="Low complexity" evidence="9">
    <location>
        <begin position="153"/>
        <end position="170"/>
    </location>
</feature>
<dbReference type="eggNOG" id="ENOG502QR13">
    <property type="taxonomic scope" value="Eukaryota"/>
</dbReference>
<evidence type="ECO:0000259" key="11">
    <source>
        <dbReference type="PROSITE" id="PS51762"/>
    </source>
</evidence>
<dbReference type="GO" id="GO:0005886">
    <property type="term" value="C:plasma membrane"/>
    <property type="evidence" value="ECO:0007669"/>
    <property type="project" value="TreeGrafter"/>
</dbReference>
<dbReference type="Gene3D" id="2.60.120.200">
    <property type="match status" value="1"/>
</dbReference>
<dbReference type="PANTHER" id="PTHR31361:SF1">
    <property type="entry name" value="BETA-GLUCAN SYNTHESIS-ASSOCIATED PROTEIN KRE6-RELATED"/>
    <property type="match status" value="1"/>
</dbReference>
<keyword evidence="7" id="KW-0325">Glycoprotein</keyword>
<dbReference type="InterPro" id="IPR005629">
    <property type="entry name" value="Skn1/Kre6/Sbg1"/>
</dbReference>
<dbReference type="GeneID" id="14539534"/>
<keyword evidence="13" id="KW-1185">Reference proteome</keyword>
<evidence type="ECO:0000313" key="12">
    <source>
        <dbReference type="EMBL" id="CCG25572.1"/>
    </source>
</evidence>
<dbReference type="InterPro" id="IPR000757">
    <property type="entry name" value="Beta-glucanase-like"/>
</dbReference>
<feature type="region of interest" description="Disordered" evidence="9">
    <location>
        <begin position="140"/>
        <end position="176"/>
    </location>
</feature>
<keyword evidence="4" id="KW-0735">Signal-anchor</keyword>
<dbReference type="EMBL" id="HE681721">
    <property type="protein sequence ID" value="CCG25572.1"/>
    <property type="molecule type" value="Genomic_DNA"/>
</dbReference>
<evidence type="ECO:0000256" key="3">
    <source>
        <dbReference type="ARBA" id="ARBA00022692"/>
    </source>
</evidence>
<keyword evidence="3 10" id="KW-0812">Transmembrane</keyword>
<keyword evidence="5 10" id="KW-1133">Transmembrane helix</keyword>
<comment type="subcellular location">
    <subcellularLocation>
        <location evidence="1">Membrane</location>
        <topology evidence="1">Single-pass type II membrane protein</topology>
    </subcellularLocation>
</comment>
<evidence type="ECO:0000256" key="1">
    <source>
        <dbReference type="ARBA" id="ARBA00004606"/>
    </source>
</evidence>
<gene>
    <name evidence="12" type="ORF">CORT_0C01960</name>
</gene>
<dbReference type="Pfam" id="PF03935">
    <property type="entry name" value="SKN1_KRE6_Sbg1"/>
    <property type="match status" value="1"/>
</dbReference>
<dbReference type="HOGENOM" id="CLU_010811_4_3_1"/>
<feature type="region of interest" description="Disordered" evidence="9">
    <location>
        <begin position="89"/>
        <end position="121"/>
    </location>
</feature>
<dbReference type="GO" id="GO:0005789">
    <property type="term" value="C:endoplasmic reticulum membrane"/>
    <property type="evidence" value="ECO:0007669"/>
    <property type="project" value="TreeGrafter"/>
</dbReference>
<keyword evidence="6 10" id="KW-0472">Membrane</keyword>
<accession>H8X2M5</accession>
<evidence type="ECO:0000256" key="6">
    <source>
        <dbReference type="ARBA" id="ARBA00023136"/>
    </source>
</evidence>
<evidence type="ECO:0000256" key="5">
    <source>
        <dbReference type="ARBA" id="ARBA00022989"/>
    </source>
</evidence>
<reference evidence="12 13" key="1">
    <citation type="journal article" date="2012" name="PLoS ONE">
        <title>Sequence and analysis of the genome of the pathogenic yeast Candida orthopsilosis.</title>
        <authorList>
            <person name="Riccombeni A."/>
            <person name="Vidanes G."/>
            <person name="Proux-Wera E."/>
            <person name="Wolfe K.H."/>
            <person name="Butler G."/>
        </authorList>
    </citation>
    <scope>NUCLEOTIDE SEQUENCE [LARGE SCALE GENOMIC DNA]</scope>
    <source>
        <strain evidence="12 13">Co 90-125</strain>
    </source>
</reference>
<dbReference type="OrthoDB" id="412647at2759"/>
<dbReference type="KEGG" id="cot:CORT_0C01960"/>